<name>A0A5M3W9V7_9ACTN</name>
<sequence length="370" mass="39015">MNPLDELRAARPSHLGDAPVDPHTRQSELSRAFAQPQPVRRKNLKPVWGIGVVGAAAAVTAVAVLGSSAGGGTVPRAPASVQADAPPVAFTAKQLLLVAATSAAKEPTPNGKYWYMKTRSRSLMAVDGGYVMASEQDGESWLGDGSQWHKYQSLGTKPATAADQAAWEAAGSPATMSAGIGKKRLQVSTAAGKPYTDKYRSKYVYWLGRNVTLADMRALPSDEAKLKASLLKYYTGASTEAASVPMAEDAWLFTVAGNLVIDAPVTPEVRAAAFRMLADLPSVESLGRVTDSTGRSGTAIAIETDSKTQVDDPDKGVLQDRLIIDEKSGRALAREYVVVKPGGFQKGLKVGDIASASTLVDSGWVDTRTA</sequence>
<evidence type="ECO:0000313" key="3">
    <source>
        <dbReference type="EMBL" id="GES04792.1"/>
    </source>
</evidence>
<dbReference type="EMBL" id="BLAD01000087">
    <property type="protein sequence ID" value="GES04792.1"/>
    <property type="molecule type" value="Genomic_DNA"/>
</dbReference>
<keyword evidence="2" id="KW-0812">Transmembrane</keyword>
<dbReference type="InterPro" id="IPR047789">
    <property type="entry name" value="CU044_5270-like"/>
</dbReference>
<evidence type="ECO:0008006" key="5">
    <source>
        <dbReference type="Google" id="ProtNLM"/>
    </source>
</evidence>
<organism evidence="3 4">
    <name type="scientific">Acrocarpospora corrugata</name>
    <dbReference type="NCBI Taxonomy" id="35763"/>
    <lineage>
        <taxon>Bacteria</taxon>
        <taxon>Bacillati</taxon>
        <taxon>Actinomycetota</taxon>
        <taxon>Actinomycetes</taxon>
        <taxon>Streptosporangiales</taxon>
        <taxon>Streptosporangiaceae</taxon>
        <taxon>Acrocarpospora</taxon>
    </lineage>
</organism>
<feature type="transmembrane region" description="Helical" evidence="2">
    <location>
        <begin position="47"/>
        <end position="66"/>
    </location>
</feature>
<keyword evidence="2" id="KW-0472">Membrane</keyword>
<reference evidence="3 4" key="1">
    <citation type="submission" date="2019-10" db="EMBL/GenBank/DDBJ databases">
        <title>Whole genome shotgun sequence of Acrocarpospora corrugata NBRC 13972.</title>
        <authorList>
            <person name="Ichikawa N."/>
            <person name="Kimura A."/>
            <person name="Kitahashi Y."/>
            <person name="Komaki H."/>
            <person name="Oguchi A."/>
        </authorList>
    </citation>
    <scope>NUCLEOTIDE SEQUENCE [LARGE SCALE GENOMIC DNA]</scope>
    <source>
        <strain evidence="3 4">NBRC 13972</strain>
    </source>
</reference>
<keyword evidence="4" id="KW-1185">Reference proteome</keyword>
<dbReference type="OrthoDB" id="3467914at2"/>
<evidence type="ECO:0000313" key="4">
    <source>
        <dbReference type="Proteomes" id="UP000334990"/>
    </source>
</evidence>
<dbReference type="Proteomes" id="UP000334990">
    <property type="component" value="Unassembled WGS sequence"/>
</dbReference>
<proteinExistence type="predicted"/>
<dbReference type="RefSeq" id="WP_155340858.1">
    <property type="nucleotide sequence ID" value="NZ_BAAABN010000093.1"/>
</dbReference>
<feature type="region of interest" description="Disordered" evidence="1">
    <location>
        <begin position="1"/>
        <end position="28"/>
    </location>
</feature>
<evidence type="ECO:0000256" key="2">
    <source>
        <dbReference type="SAM" id="Phobius"/>
    </source>
</evidence>
<keyword evidence="2" id="KW-1133">Transmembrane helix</keyword>
<comment type="caution">
    <text evidence="3">The sequence shown here is derived from an EMBL/GenBank/DDBJ whole genome shotgun (WGS) entry which is preliminary data.</text>
</comment>
<dbReference type="AlphaFoldDB" id="A0A5M3W9V7"/>
<gene>
    <name evidence="3" type="ORF">Acor_68600</name>
</gene>
<accession>A0A5M3W9V7</accession>
<evidence type="ECO:0000256" key="1">
    <source>
        <dbReference type="SAM" id="MobiDB-lite"/>
    </source>
</evidence>
<dbReference type="NCBIfam" id="NF038083">
    <property type="entry name" value="CU044_5270_fam"/>
    <property type="match status" value="1"/>
</dbReference>
<protein>
    <recommendedName>
        <fullName evidence="5">CU044_5270 family protein</fullName>
    </recommendedName>
</protein>